<dbReference type="Proteomes" id="UP000250080">
    <property type="component" value="Chromosome I"/>
</dbReference>
<dbReference type="EMBL" id="LT576035">
    <property type="protein sequence ID" value="SBN38296.1"/>
    <property type="molecule type" value="Genomic_DNA"/>
</dbReference>
<organism evidence="3">
    <name type="scientific">Propionibacterium freudenreichii</name>
    <dbReference type="NCBI Taxonomy" id="1744"/>
    <lineage>
        <taxon>Bacteria</taxon>
        <taxon>Bacillati</taxon>
        <taxon>Actinomycetota</taxon>
        <taxon>Actinomycetes</taxon>
        <taxon>Propionibacteriales</taxon>
        <taxon>Propionibacteriaceae</taxon>
        <taxon>Propionibacterium</taxon>
    </lineage>
</organism>
<evidence type="ECO:0000256" key="2">
    <source>
        <dbReference type="SAM" id="SignalP"/>
    </source>
</evidence>
<feature type="signal peptide" evidence="2">
    <location>
        <begin position="1"/>
        <end position="38"/>
    </location>
</feature>
<feature type="region of interest" description="Disordered" evidence="1">
    <location>
        <begin position="44"/>
        <end position="74"/>
    </location>
</feature>
<reference evidence="3" key="1">
    <citation type="submission" date="2016-05" db="EMBL/GenBank/DDBJ databases">
        <authorList>
            <person name="Lavstsen T."/>
            <person name="Jespersen J.S."/>
        </authorList>
    </citation>
    <scope>NUCLEOTIDE SEQUENCE</scope>
    <source>
        <strain evidence="3">PFRJS10</strain>
    </source>
</reference>
<gene>
    <name evidence="3" type="ORF">PFR_JS10_653</name>
    <name evidence="4" type="ORF">PFR_JS23_671</name>
</gene>
<keyword evidence="2" id="KW-0732">Signal</keyword>
<accession>A0A2C7Z9G3</accession>
<evidence type="ECO:0000313" key="5">
    <source>
        <dbReference type="Proteomes" id="UP000250080"/>
    </source>
</evidence>
<name>A0A2C7Z9G3_9ACTN</name>
<protein>
    <recommendedName>
        <fullName evidence="6">Lipoprotein</fullName>
    </recommendedName>
</protein>
<feature type="chain" id="PRO_5038298654" description="Lipoprotein" evidence="2">
    <location>
        <begin position="39"/>
        <end position="196"/>
    </location>
</feature>
<sequence>MAGAVRVRVPSGILNHMSLARRALTVALAGACALVALSGCGGSTSTAPASTPGSHATTPTPDASASPSASRKAATTATLPASFEGWTTSPAPSASATQIDSARATLQTAIYQGPAGAGTRIITLVSTEDRGYAASQLRLLVGPTLHGLSTCGTLAQIDNSVSCVVEMDDGLLQVTGTGTDVATLAAFANDLYASLG</sequence>
<proteinExistence type="predicted"/>
<reference evidence="4 5" key="2">
    <citation type="submission" date="2016-09" db="EMBL/GenBank/DDBJ databases">
        <authorList>
            <person name="Laine KS P."/>
        </authorList>
    </citation>
    <scope>NUCLEOTIDE SEQUENCE [LARGE SCALE GENOMIC DNA]</scope>
    <source>
        <strain evidence="4">PFRJS-23</strain>
    </source>
</reference>
<dbReference type="EMBL" id="LT618793">
    <property type="protein sequence ID" value="SCQ76653.1"/>
    <property type="molecule type" value="Genomic_DNA"/>
</dbReference>
<evidence type="ECO:0008006" key="6">
    <source>
        <dbReference type="Google" id="ProtNLM"/>
    </source>
</evidence>
<dbReference type="AlphaFoldDB" id="A0A2C7Z9G3"/>
<evidence type="ECO:0000313" key="3">
    <source>
        <dbReference type="EMBL" id="SBN38296.1"/>
    </source>
</evidence>
<evidence type="ECO:0000313" key="4">
    <source>
        <dbReference type="EMBL" id="SCQ76653.1"/>
    </source>
</evidence>
<evidence type="ECO:0000256" key="1">
    <source>
        <dbReference type="SAM" id="MobiDB-lite"/>
    </source>
</evidence>